<evidence type="ECO:0000259" key="2">
    <source>
        <dbReference type="Pfam" id="PF14397"/>
    </source>
</evidence>
<name>A0ABQ3D6N8_9RHOB</name>
<keyword evidence="4" id="KW-1185">Reference proteome</keyword>
<dbReference type="Pfam" id="PF14397">
    <property type="entry name" value="ATPgrasp_ST"/>
    <property type="match status" value="1"/>
</dbReference>
<protein>
    <recommendedName>
        <fullName evidence="2">Alpha-L-glutamate ligase-related protein ATP-grasp domain-containing protein</fullName>
    </recommendedName>
</protein>
<feature type="domain" description="Alpha-L-glutamate ligase-related protein ATP-grasp" evidence="2">
    <location>
        <begin position="254"/>
        <end position="405"/>
    </location>
</feature>
<evidence type="ECO:0000313" key="3">
    <source>
        <dbReference type="EMBL" id="GHA58832.1"/>
    </source>
</evidence>
<keyword evidence="1" id="KW-0812">Transmembrane</keyword>
<sequence>MNRSRVQKRWRQLRKKLVQNHPDGLIDFSRVLRWSASEKFYPHVEISQMFRARFSMITTFAMWVLQIWYGLRWVLFDAWFSIFRAINDYADHSDMARSAQFWRLVKYTFSYAIPASDLYENGLMTPNAPVLDYVFSTETQGYHLQQNRNHFDAQSARDLLADKSRFGDEMGKMGVPVPNTMSVEQATQQTLANMFPAQIDRIFVKLRSANAGFAAFSATKTANGLTGQNYRGAPLLRAEDVELAWKHILSFGDVIIQPFISNHATLASLSNTNTAVTLRLVTKFNVNSPLPVAARLEIPVWDLELDGQISYVLFPINLKTGALEPSPKRGIYGHAFDTLIDDIFAKCPPIVPCWDEIASYSIRAHHRKFDLYAIAWDWVITDDGPLLLEGNSGFGLDTQQMQNGGLLAD</sequence>
<dbReference type="EMBL" id="BMZF01000008">
    <property type="protein sequence ID" value="GHA58832.1"/>
    <property type="molecule type" value="Genomic_DNA"/>
</dbReference>
<dbReference type="Proteomes" id="UP000634455">
    <property type="component" value="Unassembled WGS sequence"/>
</dbReference>
<gene>
    <name evidence="3" type="ORF">GCM10008927_25610</name>
</gene>
<proteinExistence type="predicted"/>
<comment type="caution">
    <text evidence="3">The sequence shown here is derived from an EMBL/GenBank/DDBJ whole genome shotgun (WGS) entry which is preliminary data.</text>
</comment>
<feature type="transmembrane region" description="Helical" evidence="1">
    <location>
        <begin position="54"/>
        <end position="75"/>
    </location>
</feature>
<reference evidence="4" key="1">
    <citation type="journal article" date="2019" name="Int. J. Syst. Evol. Microbiol.">
        <title>The Global Catalogue of Microorganisms (GCM) 10K type strain sequencing project: providing services to taxonomists for standard genome sequencing and annotation.</title>
        <authorList>
            <consortium name="The Broad Institute Genomics Platform"/>
            <consortium name="The Broad Institute Genome Sequencing Center for Infectious Disease"/>
            <person name="Wu L."/>
            <person name="Ma J."/>
        </authorList>
    </citation>
    <scope>NUCLEOTIDE SEQUENCE [LARGE SCALE GENOMIC DNA]</scope>
    <source>
        <strain evidence="4">KCTC 32465</strain>
    </source>
</reference>
<evidence type="ECO:0000256" key="1">
    <source>
        <dbReference type="SAM" id="Phobius"/>
    </source>
</evidence>
<evidence type="ECO:0000313" key="4">
    <source>
        <dbReference type="Proteomes" id="UP000634455"/>
    </source>
</evidence>
<keyword evidence="1" id="KW-1133">Transmembrane helix</keyword>
<accession>A0ABQ3D6N8</accession>
<dbReference type="RefSeq" id="WP_189641126.1">
    <property type="nucleotide sequence ID" value="NZ_BMZF01000008.1"/>
</dbReference>
<keyword evidence="1" id="KW-0472">Membrane</keyword>
<dbReference type="InterPro" id="IPR039523">
    <property type="entry name" value="RimK-rel_E_lig_ATP-grasp"/>
</dbReference>
<organism evidence="3 4">
    <name type="scientific">Paramylibacter ulvae</name>
    <dbReference type="NCBI Taxonomy" id="1651968"/>
    <lineage>
        <taxon>Bacteria</taxon>
        <taxon>Pseudomonadati</taxon>
        <taxon>Pseudomonadota</taxon>
        <taxon>Alphaproteobacteria</taxon>
        <taxon>Rhodobacterales</taxon>
        <taxon>Paracoccaceae</taxon>
        <taxon>Paramylibacter</taxon>
    </lineage>
</organism>